<dbReference type="InterPro" id="IPR033753">
    <property type="entry name" value="GCV_H/Fam206"/>
</dbReference>
<evidence type="ECO:0000256" key="4">
    <source>
        <dbReference type="PIRSR" id="PIRSR617453-50"/>
    </source>
</evidence>
<evidence type="ECO:0000256" key="3">
    <source>
        <dbReference type="HAMAP-Rule" id="MF_00272"/>
    </source>
</evidence>
<accession>A0A540WC72</accession>
<dbReference type="HAMAP" id="MF_00272">
    <property type="entry name" value="GcvH"/>
    <property type="match status" value="1"/>
</dbReference>
<dbReference type="NCBIfam" id="TIGR00527">
    <property type="entry name" value="gcvH"/>
    <property type="match status" value="1"/>
</dbReference>
<dbReference type="Proteomes" id="UP000319103">
    <property type="component" value="Unassembled WGS sequence"/>
</dbReference>
<evidence type="ECO:0000313" key="7">
    <source>
        <dbReference type="Proteomes" id="UP000319103"/>
    </source>
</evidence>
<dbReference type="GO" id="GO:0009249">
    <property type="term" value="P:protein lipoylation"/>
    <property type="evidence" value="ECO:0007669"/>
    <property type="project" value="TreeGrafter"/>
</dbReference>
<dbReference type="EMBL" id="VIGB01000003">
    <property type="protein sequence ID" value="TQF06640.1"/>
    <property type="molecule type" value="Genomic_DNA"/>
</dbReference>
<dbReference type="AlphaFoldDB" id="A0A540WC72"/>
<proteinExistence type="inferred from homology"/>
<dbReference type="RefSeq" id="WP_141637053.1">
    <property type="nucleotide sequence ID" value="NZ_VIGB01000003.1"/>
</dbReference>
<sequence>MYPKDYRYTKEHEWIRLEGKVGTVGLTDFAQKQLGDIVFVELPEVGKQFAEGDPFGTVESVKSVSELFVPLAGKVTEVNGDLDSEPELINEDAHAAWLIKLDVTDPKAVDGLLTAEQYEAYINE</sequence>
<dbReference type="Pfam" id="PF01597">
    <property type="entry name" value="GCV_H"/>
    <property type="match status" value="1"/>
</dbReference>
<dbReference type="PROSITE" id="PS50968">
    <property type="entry name" value="BIOTINYL_LIPOYL"/>
    <property type="match status" value="1"/>
</dbReference>
<protein>
    <recommendedName>
        <fullName evidence="3">Glycine cleavage system H protein</fullName>
    </recommendedName>
</protein>
<keyword evidence="7" id="KW-1185">Reference proteome</keyword>
<comment type="subunit">
    <text evidence="3">The glycine cleavage system is composed of four proteins: P, T, L and H.</text>
</comment>
<dbReference type="GO" id="GO:0019464">
    <property type="term" value="P:glycine decarboxylation via glycine cleavage system"/>
    <property type="evidence" value="ECO:0007669"/>
    <property type="project" value="UniProtKB-UniRule"/>
</dbReference>
<dbReference type="InterPro" id="IPR011053">
    <property type="entry name" value="Single_hybrid_motif"/>
</dbReference>
<dbReference type="GO" id="GO:0005829">
    <property type="term" value="C:cytosol"/>
    <property type="evidence" value="ECO:0007669"/>
    <property type="project" value="TreeGrafter"/>
</dbReference>
<dbReference type="GO" id="GO:0005960">
    <property type="term" value="C:glycine cleavage complex"/>
    <property type="evidence" value="ECO:0007669"/>
    <property type="project" value="InterPro"/>
</dbReference>
<evidence type="ECO:0000313" key="6">
    <source>
        <dbReference type="EMBL" id="TQF06640.1"/>
    </source>
</evidence>
<dbReference type="InterPro" id="IPR002930">
    <property type="entry name" value="GCV_H"/>
</dbReference>
<evidence type="ECO:0000259" key="5">
    <source>
        <dbReference type="PROSITE" id="PS50968"/>
    </source>
</evidence>
<name>A0A540WC72_9ACTN</name>
<organism evidence="6 7">
    <name type="scientific">Kitasatospora acidiphila</name>
    <dbReference type="NCBI Taxonomy" id="2567942"/>
    <lineage>
        <taxon>Bacteria</taxon>
        <taxon>Bacillati</taxon>
        <taxon>Actinomycetota</taxon>
        <taxon>Actinomycetes</taxon>
        <taxon>Kitasatosporales</taxon>
        <taxon>Streptomycetaceae</taxon>
        <taxon>Kitasatospora</taxon>
    </lineage>
</organism>
<reference evidence="6 7" key="1">
    <citation type="submission" date="2019-06" db="EMBL/GenBank/DDBJ databases">
        <title>Description of Kitasatospora acidophila sp. nov. isolated from pine grove soil, and reclassification of Streptomyces novaecaesareae to Kitasatospora novaeceasareae comb. nov.</title>
        <authorList>
            <person name="Kim M.J."/>
        </authorList>
    </citation>
    <scope>NUCLEOTIDE SEQUENCE [LARGE SCALE GENOMIC DNA]</scope>
    <source>
        <strain evidence="6 7">MMS16-CNU292</strain>
    </source>
</reference>
<dbReference type="PANTHER" id="PTHR11715:SF3">
    <property type="entry name" value="GLYCINE CLEAVAGE SYSTEM H PROTEIN-RELATED"/>
    <property type="match status" value="1"/>
</dbReference>
<dbReference type="PANTHER" id="PTHR11715">
    <property type="entry name" value="GLYCINE CLEAVAGE SYSTEM H PROTEIN"/>
    <property type="match status" value="1"/>
</dbReference>
<dbReference type="OrthoDB" id="9796712at2"/>
<comment type="function">
    <text evidence="3">The glycine cleavage system catalyzes the degradation of glycine. The H protein shuttles the methylamine group of glycine from the P protein to the T protein.</text>
</comment>
<comment type="caution">
    <text evidence="6">The sequence shown here is derived from an EMBL/GenBank/DDBJ whole genome shotgun (WGS) entry which is preliminary data.</text>
</comment>
<feature type="modified residue" description="N6-lipoyllysine" evidence="3 4">
    <location>
        <position position="62"/>
    </location>
</feature>
<dbReference type="SUPFAM" id="SSF51230">
    <property type="entry name" value="Single hybrid motif"/>
    <property type="match status" value="1"/>
</dbReference>
<keyword evidence="2 3" id="KW-0450">Lipoyl</keyword>
<evidence type="ECO:0000256" key="2">
    <source>
        <dbReference type="ARBA" id="ARBA00022823"/>
    </source>
</evidence>
<comment type="cofactor">
    <cofactor evidence="3">
        <name>(R)-lipoate</name>
        <dbReference type="ChEBI" id="CHEBI:83088"/>
    </cofactor>
    <text evidence="3">Binds 1 lipoyl cofactor covalently.</text>
</comment>
<dbReference type="NCBIfam" id="NF002270">
    <property type="entry name" value="PRK01202.1"/>
    <property type="match status" value="1"/>
</dbReference>
<dbReference type="InterPro" id="IPR017453">
    <property type="entry name" value="GCV_H_sub"/>
</dbReference>
<comment type="similarity">
    <text evidence="1 3">Belongs to the GcvH family.</text>
</comment>
<dbReference type="PROSITE" id="PS00189">
    <property type="entry name" value="LIPOYL"/>
    <property type="match status" value="1"/>
</dbReference>
<gene>
    <name evidence="3 6" type="primary">gcvH</name>
    <name evidence="6" type="ORF">E6W39_36175</name>
</gene>
<dbReference type="InterPro" id="IPR003016">
    <property type="entry name" value="2-oxoA_DH_lipoyl-BS"/>
</dbReference>
<dbReference type="CDD" id="cd06848">
    <property type="entry name" value="GCS_H"/>
    <property type="match status" value="1"/>
</dbReference>
<dbReference type="Gene3D" id="2.40.50.100">
    <property type="match status" value="1"/>
</dbReference>
<evidence type="ECO:0000256" key="1">
    <source>
        <dbReference type="ARBA" id="ARBA00009249"/>
    </source>
</evidence>
<feature type="domain" description="Lipoyl-binding" evidence="5">
    <location>
        <begin position="21"/>
        <end position="102"/>
    </location>
</feature>
<dbReference type="InterPro" id="IPR000089">
    <property type="entry name" value="Biotin_lipoyl"/>
</dbReference>